<evidence type="ECO:0000313" key="3">
    <source>
        <dbReference type="EMBL" id="PWN94643.1"/>
    </source>
</evidence>
<feature type="compositionally biased region" description="Low complexity" evidence="1">
    <location>
        <begin position="191"/>
        <end position="208"/>
    </location>
</feature>
<dbReference type="InterPro" id="IPR001810">
    <property type="entry name" value="F-box_dom"/>
</dbReference>
<dbReference type="InterPro" id="IPR036047">
    <property type="entry name" value="F-box-like_dom_sf"/>
</dbReference>
<reference evidence="3 4" key="1">
    <citation type="journal article" date="2018" name="Mol. Biol. Evol.">
        <title>Broad Genomic Sampling Reveals a Smut Pathogenic Ancestry of the Fungal Clade Ustilaginomycotina.</title>
        <authorList>
            <person name="Kijpornyongpan T."/>
            <person name="Mondo S.J."/>
            <person name="Barry K."/>
            <person name="Sandor L."/>
            <person name="Lee J."/>
            <person name="Lipzen A."/>
            <person name="Pangilinan J."/>
            <person name="LaButti K."/>
            <person name="Hainaut M."/>
            <person name="Henrissat B."/>
            <person name="Grigoriev I.V."/>
            <person name="Spatafora J.W."/>
            <person name="Aime M.C."/>
        </authorList>
    </citation>
    <scope>NUCLEOTIDE SEQUENCE [LARGE SCALE GENOMIC DNA]</scope>
    <source>
        <strain evidence="3 4">MCA 4186</strain>
    </source>
</reference>
<dbReference type="GeneID" id="37266839"/>
<evidence type="ECO:0000259" key="2">
    <source>
        <dbReference type="PROSITE" id="PS50181"/>
    </source>
</evidence>
<gene>
    <name evidence="3" type="ORF">FA09DRAFT_171229</name>
</gene>
<accession>A0A316Z379</accession>
<dbReference type="PROSITE" id="PS50181">
    <property type="entry name" value="FBOX"/>
    <property type="match status" value="1"/>
</dbReference>
<evidence type="ECO:0000313" key="4">
    <source>
        <dbReference type="Proteomes" id="UP000245946"/>
    </source>
</evidence>
<dbReference type="RefSeq" id="XP_025594922.1">
    <property type="nucleotide sequence ID" value="XM_025739293.1"/>
</dbReference>
<feature type="domain" description="F-box" evidence="2">
    <location>
        <begin position="1"/>
        <end position="47"/>
    </location>
</feature>
<dbReference type="Proteomes" id="UP000245946">
    <property type="component" value="Unassembled WGS sequence"/>
</dbReference>
<feature type="region of interest" description="Disordered" evidence="1">
    <location>
        <begin position="168"/>
        <end position="208"/>
    </location>
</feature>
<protein>
    <recommendedName>
        <fullName evidence="2">F-box domain-containing protein</fullName>
    </recommendedName>
</protein>
<proteinExistence type="predicted"/>
<feature type="compositionally biased region" description="Low complexity" evidence="1">
    <location>
        <begin position="170"/>
        <end position="180"/>
    </location>
</feature>
<dbReference type="SUPFAM" id="SSF81383">
    <property type="entry name" value="F-box domain"/>
    <property type="match status" value="1"/>
</dbReference>
<dbReference type="AlphaFoldDB" id="A0A316Z379"/>
<name>A0A316Z379_9BASI</name>
<evidence type="ECO:0000256" key="1">
    <source>
        <dbReference type="SAM" id="MobiDB-lite"/>
    </source>
</evidence>
<sequence>MFPLLELPVELQIEVLRYFNTLELRAMKGTCRTMKNHVDNNSVFDGVMFRTKKVDMAALIHRTLCEEKGRADWTSYCADSNRKRRGEVPLRDWSDMEACSFMNPLEPLDIKKHPLIGVYCTYGESFQKIRAYSGEDHEMCCEKRTHSRCARDPDDMPLLHLLTAWRENATDPPTTTPTPTFCKSRTRRSSRSMTGSTRATWRSSTRTTHLSQSRSIGWYAARAACAAASHC</sequence>
<dbReference type="Pfam" id="PF00646">
    <property type="entry name" value="F-box"/>
    <property type="match status" value="1"/>
</dbReference>
<keyword evidence="4" id="KW-1185">Reference proteome</keyword>
<dbReference type="EMBL" id="KZ819310">
    <property type="protein sequence ID" value="PWN94643.1"/>
    <property type="molecule type" value="Genomic_DNA"/>
</dbReference>
<organism evidence="3 4">
    <name type="scientific">Tilletiopsis washingtonensis</name>
    <dbReference type="NCBI Taxonomy" id="58919"/>
    <lineage>
        <taxon>Eukaryota</taxon>
        <taxon>Fungi</taxon>
        <taxon>Dikarya</taxon>
        <taxon>Basidiomycota</taxon>
        <taxon>Ustilaginomycotina</taxon>
        <taxon>Exobasidiomycetes</taxon>
        <taxon>Entylomatales</taxon>
        <taxon>Entylomatales incertae sedis</taxon>
        <taxon>Tilletiopsis</taxon>
    </lineage>
</organism>